<keyword evidence="2" id="KW-1185">Reference proteome</keyword>
<feature type="region of interest" description="Disordered" evidence="1">
    <location>
        <begin position="1"/>
        <end position="118"/>
    </location>
</feature>
<gene>
    <name evidence="3 4" type="primary">LOC103701437</name>
</gene>
<dbReference type="KEGG" id="pda:103701437"/>
<sequence length="274" mass="31640">MEKHRKSSKRHKTSDSDTDSEKKNAINLKKHEKSRRQHDSEDSDYDIYEEKNMKKGLESSKPRRRHMHYEFDSDNEKKNKSRKPSAAHESHHFRRRKVAEEKTNDTNDESSDTDSGKETTGIQVVNTINLKRSKIQRLMVVEARALTVVVIQTMITAVVQRSRIGGRHARMIVKQRTRAPRSTDLLHKNKTSILGQTGGIITTMLEVAIKMVLTLLGENTSMPQRRLKKLSNLNQGEIGRTWMIMEAKKEGKGERLNMMAHLLVYKIQTLEMLV</sequence>
<evidence type="ECO:0000313" key="3">
    <source>
        <dbReference type="RefSeq" id="XP_038984258.1"/>
    </source>
</evidence>
<name>A0A8B9AJR2_PHODC</name>
<feature type="compositionally biased region" description="Basic residues" evidence="1">
    <location>
        <begin position="1"/>
        <end position="12"/>
    </location>
</feature>
<feature type="compositionally biased region" description="Basic and acidic residues" evidence="1">
    <location>
        <begin position="68"/>
        <end position="78"/>
    </location>
</feature>
<evidence type="ECO:0000256" key="1">
    <source>
        <dbReference type="SAM" id="MobiDB-lite"/>
    </source>
</evidence>
<organism evidence="2 3">
    <name type="scientific">Phoenix dactylifera</name>
    <name type="common">Date palm</name>
    <dbReference type="NCBI Taxonomy" id="42345"/>
    <lineage>
        <taxon>Eukaryota</taxon>
        <taxon>Viridiplantae</taxon>
        <taxon>Streptophyta</taxon>
        <taxon>Embryophyta</taxon>
        <taxon>Tracheophyta</taxon>
        <taxon>Spermatophyta</taxon>
        <taxon>Magnoliopsida</taxon>
        <taxon>Liliopsida</taxon>
        <taxon>Arecaceae</taxon>
        <taxon>Coryphoideae</taxon>
        <taxon>Phoeniceae</taxon>
        <taxon>Phoenix</taxon>
    </lineage>
</organism>
<proteinExistence type="predicted"/>
<accession>A0A8B9AJR2</accession>
<feature type="compositionally biased region" description="Basic and acidic residues" evidence="1">
    <location>
        <begin position="13"/>
        <end position="24"/>
    </location>
</feature>
<reference evidence="2" key="1">
    <citation type="journal article" date="2019" name="Nat. Commun.">
        <title>Genome-wide association mapping of date palm fruit traits.</title>
        <authorList>
            <person name="Hazzouri K.M."/>
            <person name="Gros-Balthazard M."/>
            <person name="Flowers J.M."/>
            <person name="Copetti D."/>
            <person name="Lemansour A."/>
            <person name="Lebrun M."/>
            <person name="Masmoudi K."/>
            <person name="Ferrand S."/>
            <person name="Dhar M.I."/>
            <person name="Fresquez Z.A."/>
            <person name="Rosas U."/>
            <person name="Zhang J."/>
            <person name="Talag J."/>
            <person name="Lee S."/>
            <person name="Kudrna D."/>
            <person name="Powell R.F."/>
            <person name="Leitch I.J."/>
            <person name="Krueger R.R."/>
            <person name="Wing R.A."/>
            <person name="Amiri K.M.A."/>
            <person name="Purugganan M.D."/>
        </authorList>
    </citation>
    <scope>NUCLEOTIDE SEQUENCE [LARGE SCALE GENOMIC DNA]</scope>
    <source>
        <strain evidence="2">cv. Khalas</strain>
    </source>
</reference>
<dbReference type="RefSeq" id="XP_038984262.1">
    <property type="nucleotide sequence ID" value="XM_039128334.1"/>
</dbReference>
<feature type="compositionally biased region" description="Basic residues" evidence="1">
    <location>
        <begin position="79"/>
        <end position="97"/>
    </location>
</feature>
<dbReference type="RefSeq" id="XP_038984258.1">
    <property type="nucleotide sequence ID" value="XM_039128330.1"/>
</dbReference>
<feature type="compositionally biased region" description="Basic and acidic residues" evidence="1">
    <location>
        <begin position="48"/>
        <end position="61"/>
    </location>
</feature>
<dbReference type="GeneID" id="103701437"/>
<evidence type="ECO:0000313" key="4">
    <source>
        <dbReference type="RefSeq" id="XP_038984262.1"/>
    </source>
</evidence>
<dbReference type="Proteomes" id="UP000228380">
    <property type="component" value="Chromosome 1"/>
</dbReference>
<protein>
    <submittedName>
        <fullName evidence="3 4">Uncharacterized protein LOC103701437</fullName>
    </submittedName>
</protein>
<dbReference type="AlphaFoldDB" id="A0A8B9AJR2"/>
<reference evidence="3 4" key="2">
    <citation type="submission" date="2025-04" db="UniProtKB">
        <authorList>
            <consortium name="RefSeq"/>
        </authorList>
    </citation>
    <scope>IDENTIFICATION</scope>
    <source>
        <tissue evidence="3 4">Young leaves</tissue>
    </source>
</reference>
<evidence type="ECO:0000313" key="2">
    <source>
        <dbReference type="Proteomes" id="UP000228380"/>
    </source>
</evidence>